<feature type="domain" description="Rhodanese" evidence="2">
    <location>
        <begin position="46"/>
        <end position="132"/>
    </location>
</feature>
<dbReference type="AlphaFoldDB" id="A0A916LJ03"/>
<dbReference type="PROSITE" id="PS50206">
    <property type="entry name" value="RHODANESE_3"/>
    <property type="match status" value="1"/>
</dbReference>
<dbReference type="PANTHER" id="PTHR43031">
    <property type="entry name" value="FAD-DEPENDENT OXIDOREDUCTASE"/>
    <property type="match status" value="1"/>
</dbReference>
<dbReference type="InterPro" id="IPR036873">
    <property type="entry name" value="Rhodanese-like_dom_sf"/>
</dbReference>
<dbReference type="InterPro" id="IPR001763">
    <property type="entry name" value="Rhodanese-like_dom"/>
</dbReference>
<organism evidence="3 4">
    <name type="scientific">Kryptobacter tengchongensis</name>
    <dbReference type="NCBI Taxonomy" id="1643429"/>
    <lineage>
        <taxon>Bacteria</taxon>
        <taxon>Pseudomonadati</taxon>
        <taxon>Candidatus Kryptoniota</taxon>
        <taxon>Candidatus Kryptobacter</taxon>
    </lineage>
</organism>
<comment type="caution">
    <text evidence="3">The sequence shown here is derived from an EMBL/GenBank/DDBJ whole genome shotgun (WGS) entry which is preliminary data.</text>
</comment>
<feature type="signal peptide" evidence="1">
    <location>
        <begin position="1"/>
        <end position="24"/>
    </location>
</feature>
<dbReference type="SMART" id="SM00450">
    <property type="entry name" value="RHOD"/>
    <property type="match status" value="1"/>
</dbReference>
<dbReference type="PANTHER" id="PTHR43031:SF1">
    <property type="entry name" value="PYRIDINE NUCLEOTIDE-DISULPHIDE OXIDOREDUCTASE"/>
    <property type="match status" value="1"/>
</dbReference>
<dbReference type="InterPro" id="IPR050229">
    <property type="entry name" value="GlpE_sulfurtransferase"/>
</dbReference>
<dbReference type="FunFam" id="3.40.250.10:FF:000049">
    <property type="entry name" value="Phage shock protein E"/>
    <property type="match status" value="1"/>
</dbReference>
<dbReference type="EMBL" id="CZVV01000020">
    <property type="protein sequence ID" value="CUS98811.1"/>
    <property type="molecule type" value="Genomic_DNA"/>
</dbReference>
<gene>
    <name evidence="3" type="ORF">JGI25_00477</name>
</gene>
<sequence>MKTRFKIFLLFSLLLYFVSCTARVSQNQTSTYIDITPIEAREKIQKAKNVLLLDVRTKEEFSEEHIKNALNIPVQELEKRLDELKKYKNFEIIVYCRSGARSRRASEILVKNGFKFVYNLSGGIIEWKKQFEVEK</sequence>
<name>A0A916LJ03_KRYT1</name>
<keyword evidence="1" id="KW-0732">Signal</keyword>
<dbReference type="Gene3D" id="3.40.250.10">
    <property type="entry name" value="Rhodanese-like domain"/>
    <property type="match status" value="1"/>
</dbReference>
<evidence type="ECO:0000259" key="2">
    <source>
        <dbReference type="PROSITE" id="PS50206"/>
    </source>
</evidence>
<reference evidence="3 4" key="1">
    <citation type="submission" date="2015-11" db="EMBL/GenBank/DDBJ databases">
        <authorList>
            <person name="Varghese N."/>
        </authorList>
    </citation>
    <scope>NUCLEOTIDE SEQUENCE [LARGE SCALE GENOMIC DNA]</scope>
    <source>
        <strain evidence="3 4">JGI-25</strain>
    </source>
</reference>
<accession>A0A916LJ03</accession>
<protein>
    <submittedName>
        <fullName evidence="3">Rhodanese-related sulfurtransferase</fullName>
    </submittedName>
</protein>
<evidence type="ECO:0000313" key="3">
    <source>
        <dbReference type="EMBL" id="CUS98811.1"/>
    </source>
</evidence>
<dbReference type="SUPFAM" id="SSF52821">
    <property type="entry name" value="Rhodanese/Cell cycle control phosphatase"/>
    <property type="match status" value="1"/>
</dbReference>
<dbReference type="Proteomes" id="UP000243105">
    <property type="component" value="Unassembled WGS sequence"/>
</dbReference>
<evidence type="ECO:0000313" key="4">
    <source>
        <dbReference type="Proteomes" id="UP000243105"/>
    </source>
</evidence>
<proteinExistence type="predicted"/>
<evidence type="ECO:0000256" key="1">
    <source>
        <dbReference type="SAM" id="SignalP"/>
    </source>
</evidence>
<dbReference type="CDD" id="cd00158">
    <property type="entry name" value="RHOD"/>
    <property type="match status" value="1"/>
</dbReference>
<feature type="chain" id="PRO_5037080281" evidence="1">
    <location>
        <begin position="25"/>
        <end position="135"/>
    </location>
</feature>
<dbReference type="Pfam" id="PF00581">
    <property type="entry name" value="Rhodanese"/>
    <property type="match status" value="1"/>
</dbReference>